<protein>
    <submittedName>
        <fullName evidence="1">Uncharacterized protein</fullName>
    </submittedName>
</protein>
<dbReference type="EMBL" id="PICB01003171">
    <property type="protein sequence ID" value="PLP35773.1"/>
    <property type="molecule type" value="Genomic_DNA"/>
</dbReference>
<evidence type="ECO:0000313" key="1">
    <source>
        <dbReference type="EMBL" id="PLP35773.1"/>
    </source>
</evidence>
<proteinExistence type="predicted"/>
<reference evidence="1 2" key="1">
    <citation type="submission" date="2017-11" db="EMBL/GenBank/DDBJ databases">
        <authorList>
            <person name="Han C.G."/>
        </authorList>
    </citation>
    <scope>NUCLEOTIDE SEQUENCE [LARGE SCALE GENOMIC DNA]</scope>
    <source>
        <strain evidence="1 2">A5</strain>
    </source>
</reference>
<evidence type="ECO:0000313" key="2">
    <source>
        <dbReference type="Proteomes" id="UP000234473"/>
    </source>
</evidence>
<name>A0A2N5A3B0_KLEVA</name>
<dbReference type="AlphaFoldDB" id="A0A2N5A3B0"/>
<accession>A0A2N5A3B0</accession>
<organism evidence="1 2">
    <name type="scientific">Klebsiella variicola</name>
    <dbReference type="NCBI Taxonomy" id="244366"/>
    <lineage>
        <taxon>Bacteria</taxon>
        <taxon>Pseudomonadati</taxon>
        <taxon>Pseudomonadota</taxon>
        <taxon>Gammaproteobacteria</taxon>
        <taxon>Enterobacterales</taxon>
        <taxon>Enterobacteriaceae</taxon>
        <taxon>Klebsiella/Raoultella group</taxon>
        <taxon>Klebsiella</taxon>
        <taxon>Klebsiella pneumoniae complex</taxon>
    </lineage>
</organism>
<sequence length="136" mass="15781">TDTIPSIKIRRLLLNKNMDEIILAKVTDDSVYPPTEIEQALDAEFYIETLTSLYNNGEEAFSFMKKPLILQSSVSGGALDLNMTERKKITEYFDIPGKKYEFCNAYIEIMSKSEYIQTPRWLMDIRDFFQNEADLS</sequence>
<gene>
    <name evidence="1" type="ORF">CWM98_36945</name>
</gene>
<dbReference type="Proteomes" id="UP000234473">
    <property type="component" value="Unassembled WGS sequence"/>
</dbReference>
<comment type="caution">
    <text evidence="1">The sequence shown here is derived from an EMBL/GenBank/DDBJ whole genome shotgun (WGS) entry which is preliminary data.</text>
</comment>
<feature type="non-terminal residue" evidence="1">
    <location>
        <position position="1"/>
    </location>
</feature>
<reference evidence="1 2" key="2">
    <citation type="submission" date="2018-01" db="EMBL/GenBank/DDBJ databases">
        <title>Genomic study of Klebsiella pneumoniae.</title>
        <authorList>
            <person name="Yang Y."/>
            <person name="Bicalho R."/>
        </authorList>
    </citation>
    <scope>NUCLEOTIDE SEQUENCE [LARGE SCALE GENOMIC DNA]</scope>
    <source>
        <strain evidence="1 2">A5</strain>
    </source>
</reference>